<dbReference type="Proteomes" id="UP000011514">
    <property type="component" value="Unassembled WGS sequence"/>
</dbReference>
<evidence type="ECO:0000256" key="4">
    <source>
        <dbReference type="SAM" id="MobiDB-lite"/>
    </source>
</evidence>
<dbReference type="PANTHER" id="PTHR43105:SF10">
    <property type="entry name" value="NADH-QUINONE OXIDOREDUCTASE SUBUNIT G"/>
    <property type="match status" value="1"/>
</dbReference>
<dbReference type="GO" id="GO:0046872">
    <property type="term" value="F:metal ion binding"/>
    <property type="evidence" value="ECO:0007669"/>
    <property type="project" value="UniProtKB-KW"/>
</dbReference>
<feature type="domain" description="Molybdopterin dinucleotide-binding" evidence="6">
    <location>
        <begin position="595"/>
        <end position="699"/>
    </location>
</feature>
<keyword evidence="2" id="KW-0408">Iron</keyword>
<protein>
    <submittedName>
        <fullName evidence="7">Molybdopterin oxidoreductase</fullName>
    </submittedName>
</protein>
<comment type="caution">
    <text evidence="7">The sequence shown here is derived from an EMBL/GenBank/DDBJ whole genome shotgun (WGS) entry which is preliminary data.</text>
</comment>
<sequence>MRCAVGCGHLQQGYTNNYGLDTVRGDASHPVNRGLACQRGVSETADPGGDWLTRPLVREDGTLVPTSWETAIGTVVSHVEDALARTADGVAVLGSGQQTNEAAYALGKLARGGFGTRYYDANTTSGQQTNEAAYALGKLARGGFGTRYYDANTTLCMASAVTAYYQAFGSDAPPPTYEDIPDAETHVIWGANPAVAHPVMYRWIADSAGDDDSELIVVDPVESETVDDADLHAQVDPGTDLAFARAVLAQVVADGGVDREFVAEATTGFEATVNSLPSVDEAAETAGVSVDTVARVADALTDPTLVYWGMGVNQSVQGTATSRALIDLCLATGNLRPGSGPFSLTGQANSMGTRVCSSKGTWPGQRAFTDPEERRTIADAWGVPRERLPDDPGPGPVGIVDAVVDGPPEVCWTVATNPVAGMPDGDRVREALDETFLVAQDAFRTETVELADVVLPAATWGESEGTVTNMERRISRVRAATETSPKIKQDLDIIVAIGAAIDDGLFPRASVSPESVFEELRELTAGTPADLSGISYDRLEAERAVRWPAPSPEAESGYRYVGDDGWSFPTPSGRARFSTGAHDGLAEPTDDEFPLTLTTGRQADAYNTGVRSRGDGSGGSDATPMARIHPETTLEYIEAFDRGETVVASRRGSVTVAVNPDDGVPKGMVWLPIHHPAVNALTLPVVDPESDEPNLKQCAVDVRAPRPTNPLVHEGQPAADGEPASTDD</sequence>
<dbReference type="STRING" id="1227484.C471_00480"/>
<dbReference type="eggNOG" id="arCOG01491">
    <property type="taxonomic scope" value="Archaea"/>
</dbReference>
<accession>M0E6Y4</accession>
<evidence type="ECO:0000313" key="7">
    <source>
        <dbReference type="EMBL" id="ELZ43546.1"/>
    </source>
</evidence>
<dbReference type="PATRIC" id="fig|1227484.4.peg.95"/>
<dbReference type="NCBIfam" id="NF041323">
    <property type="entry name" value="Nitr_red_NasA_Halo"/>
    <property type="match status" value="1"/>
</dbReference>
<gene>
    <name evidence="7" type="ORF">C471_00480</name>
</gene>
<dbReference type="Pfam" id="PF01568">
    <property type="entry name" value="Molydop_binding"/>
    <property type="match status" value="1"/>
</dbReference>
<dbReference type="EMBL" id="AOJE01000005">
    <property type="protein sequence ID" value="ELZ43546.1"/>
    <property type="molecule type" value="Genomic_DNA"/>
</dbReference>
<keyword evidence="1" id="KW-0479">Metal-binding</keyword>
<dbReference type="InterPro" id="IPR009010">
    <property type="entry name" value="Asp_de-COase-like_dom_sf"/>
</dbReference>
<dbReference type="Gene3D" id="3.40.50.740">
    <property type="match status" value="2"/>
</dbReference>
<dbReference type="InterPro" id="IPR006656">
    <property type="entry name" value="Mopterin_OxRdtase"/>
</dbReference>
<dbReference type="InterPro" id="IPR050123">
    <property type="entry name" value="Prok_molybdopt-oxidoreductase"/>
</dbReference>
<organism evidence="7 8">
    <name type="scientific">Halorubrum saccharovorum DSM 1137</name>
    <dbReference type="NCBI Taxonomy" id="1227484"/>
    <lineage>
        <taxon>Archaea</taxon>
        <taxon>Methanobacteriati</taxon>
        <taxon>Methanobacteriota</taxon>
        <taxon>Stenosarchaea group</taxon>
        <taxon>Halobacteria</taxon>
        <taxon>Halobacteriales</taxon>
        <taxon>Haloferacaceae</taxon>
        <taxon>Halorubrum</taxon>
    </lineage>
</organism>
<name>M0E6Y4_9EURY</name>
<dbReference type="Gene3D" id="2.40.40.20">
    <property type="match status" value="1"/>
</dbReference>
<dbReference type="SUPFAM" id="SSF53706">
    <property type="entry name" value="Formate dehydrogenase/DMSO reductase, domains 1-3"/>
    <property type="match status" value="2"/>
</dbReference>
<dbReference type="AlphaFoldDB" id="M0E6Y4"/>
<evidence type="ECO:0000256" key="3">
    <source>
        <dbReference type="ARBA" id="ARBA00023014"/>
    </source>
</evidence>
<dbReference type="GO" id="GO:0051536">
    <property type="term" value="F:iron-sulfur cluster binding"/>
    <property type="evidence" value="ECO:0007669"/>
    <property type="project" value="UniProtKB-KW"/>
</dbReference>
<dbReference type="GO" id="GO:0016020">
    <property type="term" value="C:membrane"/>
    <property type="evidence" value="ECO:0007669"/>
    <property type="project" value="TreeGrafter"/>
</dbReference>
<dbReference type="Gene3D" id="3.40.228.10">
    <property type="entry name" value="Dimethylsulfoxide Reductase, domain 2"/>
    <property type="match status" value="1"/>
</dbReference>
<dbReference type="InterPro" id="IPR054894">
    <property type="entry name" value="Nitr_red_NasA"/>
</dbReference>
<evidence type="ECO:0000313" key="8">
    <source>
        <dbReference type="Proteomes" id="UP000011514"/>
    </source>
</evidence>
<proteinExistence type="predicted"/>
<dbReference type="Pfam" id="PF00384">
    <property type="entry name" value="Molybdopterin"/>
    <property type="match status" value="1"/>
</dbReference>
<reference evidence="7 8" key="1">
    <citation type="journal article" date="2014" name="PLoS Genet.">
        <title>Phylogenetically driven sequencing of extremely halophilic archaea reveals strategies for static and dynamic osmo-response.</title>
        <authorList>
            <person name="Becker E.A."/>
            <person name="Seitzer P.M."/>
            <person name="Tritt A."/>
            <person name="Larsen D."/>
            <person name="Krusor M."/>
            <person name="Yao A.I."/>
            <person name="Wu D."/>
            <person name="Madern D."/>
            <person name="Eisen J.A."/>
            <person name="Darling A.E."/>
            <person name="Facciotti M.T."/>
        </authorList>
    </citation>
    <scope>NUCLEOTIDE SEQUENCE [LARGE SCALE GENOMIC DNA]</scope>
    <source>
        <strain evidence="7 8">DSM 1137</strain>
    </source>
</reference>
<evidence type="ECO:0000256" key="1">
    <source>
        <dbReference type="ARBA" id="ARBA00022723"/>
    </source>
</evidence>
<feature type="domain" description="Molybdopterin oxidoreductase" evidence="5">
    <location>
        <begin position="52"/>
        <end position="498"/>
    </location>
</feature>
<dbReference type="SUPFAM" id="SSF50692">
    <property type="entry name" value="ADC-like"/>
    <property type="match status" value="1"/>
</dbReference>
<dbReference type="CDD" id="cd00508">
    <property type="entry name" value="MopB_CT_Fdh-Nap-like"/>
    <property type="match status" value="1"/>
</dbReference>
<keyword evidence="8" id="KW-1185">Reference proteome</keyword>
<dbReference type="GO" id="GO:0043546">
    <property type="term" value="F:molybdopterin cofactor binding"/>
    <property type="evidence" value="ECO:0007669"/>
    <property type="project" value="InterPro"/>
</dbReference>
<evidence type="ECO:0000259" key="5">
    <source>
        <dbReference type="Pfam" id="PF00384"/>
    </source>
</evidence>
<feature type="region of interest" description="Disordered" evidence="4">
    <location>
        <begin position="704"/>
        <end position="728"/>
    </location>
</feature>
<evidence type="ECO:0000256" key="2">
    <source>
        <dbReference type="ARBA" id="ARBA00023004"/>
    </source>
</evidence>
<keyword evidence="3" id="KW-0411">Iron-sulfur</keyword>
<dbReference type="GO" id="GO:0016491">
    <property type="term" value="F:oxidoreductase activity"/>
    <property type="evidence" value="ECO:0007669"/>
    <property type="project" value="InterPro"/>
</dbReference>
<dbReference type="InterPro" id="IPR006657">
    <property type="entry name" value="MoPterin_dinucl-bd_dom"/>
</dbReference>
<dbReference type="PANTHER" id="PTHR43105">
    <property type="entry name" value="RESPIRATORY NITRATE REDUCTASE"/>
    <property type="match status" value="1"/>
</dbReference>
<evidence type="ECO:0000259" key="6">
    <source>
        <dbReference type="Pfam" id="PF01568"/>
    </source>
</evidence>